<proteinExistence type="predicted"/>
<comment type="caution">
    <text evidence="2">The sequence shown here is derived from an EMBL/GenBank/DDBJ whole genome shotgun (WGS) entry which is preliminary data.</text>
</comment>
<dbReference type="EMBL" id="JAACFV010000138">
    <property type="protein sequence ID" value="KAF7504437.1"/>
    <property type="molecule type" value="Genomic_DNA"/>
</dbReference>
<keyword evidence="3" id="KW-1185">Reference proteome</keyword>
<protein>
    <submittedName>
        <fullName evidence="2">Uncharacterized protein</fullName>
    </submittedName>
</protein>
<gene>
    <name evidence="2" type="ORF">GJ744_002241</name>
</gene>
<evidence type="ECO:0000313" key="2">
    <source>
        <dbReference type="EMBL" id="KAF7504437.1"/>
    </source>
</evidence>
<dbReference type="AlphaFoldDB" id="A0A8H7AAZ9"/>
<dbReference type="Proteomes" id="UP000606974">
    <property type="component" value="Unassembled WGS sequence"/>
</dbReference>
<name>A0A8H7AAZ9_9EURO</name>
<feature type="region of interest" description="Disordered" evidence="1">
    <location>
        <begin position="56"/>
        <end position="89"/>
    </location>
</feature>
<organism evidence="2 3">
    <name type="scientific">Endocarpon pusillum</name>
    <dbReference type="NCBI Taxonomy" id="364733"/>
    <lineage>
        <taxon>Eukaryota</taxon>
        <taxon>Fungi</taxon>
        <taxon>Dikarya</taxon>
        <taxon>Ascomycota</taxon>
        <taxon>Pezizomycotina</taxon>
        <taxon>Eurotiomycetes</taxon>
        <taxon>Chaetothyriomycetidae</taxon>
        <taxon>Verrucariales</taxon>
        <taxon>Verrucariaceae</taxon>
        <taxon>Endocarpon</taxon>
    </lineage>
</organism>
<accession>A0A8H7AAZ9</accession>
<evidence type="ECO:0000256" key="1">
    <source>
        <dbReference type="SAM" id="MobiDB-lite"/>
    </source>
</evidence>
<evidence type="ECO:0000313" key="3">
    <source>
        <dbReference type="Proteomes" id="UP000606974"/>
    </source>
</evidence>
<sequence>MGTEQRALHNPLLDPSYPTTPTHSLLGATCGILPTLNAPVSANMLQTALTRSAAYTFPSPSANSTSSTLTSPGPSGNHILSHPFPSARS</sequence>
<reference evidence="2" key="1">
    <citation type="submission" date="2020-02" db="EMBL/GenBank/DDBJ databases">
        <authorList>
            <person name="Palmer J.M."/>
        </authorList>
    </citation>
    <scope>NUCLEOTIDE SEQUENCE</scope>
    <source>
        <strain evidence="2">EPUS1.4</strain>
        <tissue evidence="2">Thallus</tissue>
    </source>
</reference>
<feature type="compositionally biased region" description="Low complexity" evidence="1">
    <location>
        <begin position="64"/>
        <end position="76"/>
    </location>
</feature>